<comment type="caution">
    <text evidence="1">The sequence shown here is derived from an EMBL/GenBank/DDBJ whole genome shotgun (WGS) entry which is preliminary data.</text>
</comment>
<reference evidence="2" key="1">
    <citation type="journal article" date="2019" name="Int. J. Syst. Evol. Microbiol.">
        <title>The Global Catalogue of Microorganisms (GCM) 10K type strain sequencing project: providing services to taxonomists for standard genome sequencing and annotation.</title>
        <authorList>
            <consortium name="The Broad Institute Genomics Platform"/>
            <consortium name="The Broad Institute Genome Sequencing Center for Infectious Disease"/>
            <person name="Wu L."/>
            <person name="Ma J."/>
        </authorList>
    </citation>
    <scope>NUCLEOTIDE SEQUENCE [LARGE SCALE GENOMIC DNA]</scope>
    <source>
        <strain evidence="2">DT43</strain>
    </source>
</reference>
<keyword evidence="2" id="KW-1185">Reference proteome</keyword>
<organism evidence="1 2">
    <name type="scientific">Streptomyces xiangluensis</name>
    <dbReference type="NCBI Taxonomy" id="2665720"/>
    <lineage>
        <taxon>Bacteria</taxon>
        <taxon>Bacillati</taxon>
        <taxon>Actinomycetota</taxon>
        <taxon>Actinomycetes</taxon>
        <taxon>Kitasatosporales</taxon>
        <taxon>Streptomycetaceae</taxon>
        <taxon>Streptomyces</taxon>
    </lineage>
</organism>
<proteinExistence type="predicted"/>
<protein>
    <submittedName>
        <fullName evidence="1">Uncharacterized protein</fullName>
    </submittedName>
</protein>
<sequence length="787" mass="86391">MDLDALRHGNFSKLGEAITDWEQMTKKLTDLQKDAETNLKPKADKAKWAGVNATVSREFITKTAAEFADAHTQADSITKILKDTRGELISYRTQLTDAIERGVKKNLTVMDTGNGTFTVTMNIHPDRAVKGTHVPEHTQQDVDNFRDEIQRILTKATESDSSAADVLRLLVDQAKHGFSDANYKDRDSAAKAVAAAEELAKILKKDPSEVTNTELASLNSTLATYKNDPLFAEKFATDLGPKRTMQFYSDLANDSQFYVNPRSREGLSDAQKERMKLIGGFEKQLGMTLATASHSDSDDMQKWKNSVITEGGTNFRATGQSPVYGFQVMSNLMRNGEYKTDFLHDYGDALIDYEKKHTSDEYGGLQRRTTREDVLPWDRSAQYERLHYGAGNDAGGDPMTGFMEALGHNADASTDFFNEGKNFDYLTEDREWPKDFTSSDAKTLAGYDSLGHALESATKGAPYDADPPQLHRDAETAAVAEKVVQRYGQDAEYKDDKQTGLSGAQLQAKQQGIGDSLGSIGAAYIDDINWAMDGNADKSLFAMDNGERSSVADRAHFNTGDLSVTKFLSTVGQDPDGYAQITTAQQAYTTSLVNEYPPSIQSDGDVDSTRAETAIRTGAELQGITDRSRAEEVRVGQEEADKKYNDAIDARAEQHKMIAGLATGGLFSMAPEPSTGYAATVVPIVGEGVEGVVGGMIEKNIDEYAESQHRDNSEQGHTETNKVYDKGYHASWQPGYSVLTDANKSDAWSTDQYQYLSQELRTAHQLGYTSGSQMQQNVGSLPTPDGN</sequence>
<gene>
    <name evidence="1" type="ORF">ACFPH6_36920</name>
</gene>
<name>A0ABV8Z1J4_9ACTN</name>
<accession>A0ABV8Z1J4</accession>
<evidence type="ECO:0000313" key="1">
    <source>
        <dbReference type="EMBL" id="MFC4470020.1"/>
    </source>
</evidence>
<dbReference type="EMBL" id="JBHSFG010000074">
    <property type="protein sequence ID" value="MFC4470020.1"/>
    <property type="molecule type" value="Genomic_DNA"/>
</dbReference>
<evidence type="ECO:0000313" key="2">
    <source>
        <dbReference type="Proteomes" id="UP001596012"/>
    </source>
</evidence>
<dbReference type="RefSeq" id="WP_386350046.1">
    <property type="nucleotide sequence ID" value="NZ_JBHSFG010000074.1"/>
</dbReference>
<dbReference type="Proteomes" id="UP001596012">
    <property type="component" value="Unassembled WGS sequence"/>
</dbReference>